<evidence type="ECO:0000256" key="1">
    <source>
        <dbReference type="ARBA" id="ARBA00003907"/>
    </source>
</evidence>
<dbReference type="GO" id="GO:0032259">
    <property type="term" value="P:methylation"/>
    <property type="evidence" value="ECO:0007669"/>
    <property type="project" value="UniProtKB-KW"/>
</dbReference>
<dbReference type="Gene3D" id="3.40.50.150">
    <property type="entry name" value="Vaccinia Virus protein VP39"/>
    <property type="match status" value="1"/>
</dbReference>
<dbReference type="PANTHER" id="PTHR43619">
    <property type="entry name" value="S-ADENOSYL-L-METHIONINE-DEPENDENT METHYLTRANSFERASE YKTD-RELATED"/>
    <property type="match status" value="1"/>
</dbReference>
<name>A0AAJ3NPB6_9MYCO</name>
<dbReference type="NCBIfam" id="TIGR00027">
    <property type="entry name" value="mthyl_TIGR00027"/>
    <property type="match status" value="1"/>
</dbReference>
<organism evidence="7 8">
    <name type="scientific">Mycobacterium saskatchewanense</name>
    <dbReference type="NCBI Taxonomy" id="220927"/>
    <lineage>
        <taxon>Bacteria</taxon>
        <taxon>Bacillati</taxon>
        <taxon>Actinomycetota</taxon>
        <taxon>Actinomycetes</taxon>
        <taxon>Mycobacteriales</taxon>
        <taxon>Mycobacteriaceae</taxon>
        <taxon>Mycobacterium</taxon>
        <taxon>Mycobacterium simiae complex</taxon>
    </lineage>
</organism>
<dbReference type="InterPro" id="IPR007213">
    <property type="entry name" value="Ppm1/Ppm2/Tcmp"/>
</dbReference>
<keyword evidence="4" id="KW-0808">Transferase</keyword>
<comment type="function">
    <text evidence="1 6">Exhibits S-adenosyl-L-methionine-dependent methyltransferase activity.</text>
</comment>
<dbReference type="Pfam" id="PF04072">
    <property type="entry name" value="LCM"/>
    <property type="match status" value="1"/>
</dbReference>
<dbReference type="InterPro" id="IPR011610">
    <property type="entry name" value="SAM_mthyl_Trfase_ML2640-like"/>
</dbReference>
<dbReference type="InterPro" id="IPR029063">
    <property type="entry name" value="SAM-dependent_MTases_sf"/>
</dbReference>
<dbReference type="Proteomes" id="UP000193387">
    <property type="component" value="Unassembled WGS sequence"/>
</dbReference>
<comment type="caution">
    <text evidence="7">The sequence shown here is derived from an EMBL/GenBank/DDBJ whole genome shotgun (WGS) entry which is preliminary data.</text>
</comment>
<evidence type="ECO:0000256" key="3">
    <source>
        <dbReference type="ARBA" id="ARBA00022603"/>
    </source>
</evidence>
<protein>
    <recommendedName>
        <fullName evidence="6">S-adenosyl-L-methionine-dependent methyltransferase</fullName>
        <ecNumber evidence="6">2.1.1.-</ecNumber>
    </recommendedName>
</protein>
<keyword evidence="8" id="KW-1185">Reference proteome</keyword>
<dbReference type="EC" id="2.1.1.-" evidence="6"/>
<comment type="similarity">
    <text evidence="2 6">Belongs to the UPF0677 family.</text>
</comment>
<sequence length="305" mass="32836">MVRTEEDTWDLANSVGATATMVAAARAAASKRPQPVVTDDYAEPLVRAVGLDAFTRLATGELDSTDMEGGIGFPRMVDTFAARARFFDDYLAAAGLAGLRQVVIVASGLDARAYRLPWPADTTVYEIDQPEVIAFKTATLSEIGAAPTAQLRAVGIDLREDWPAALQDAGFDPAHPTAWLAEGVLIGWLPPEAEVRLLDSIIPLSAEGSRFAADYGTVTGTSPEAQEQSRLLTEGWRRHGLEMDLTNLTYPGEHTDVAAHLLANGWETTKYQLTDLFTAAGLPELGDAEHQVPSTTISFVRAIRI</sequence>
<dbReference type="SUPFAM" id="SSF53335">
    <property type="entry name" value="S-adenosyl-L-methionine-dependent methyltransferases"/>
    <property type="match status" value="1"/>
</dbReference>
<evidence type="ECO:0000256" key="5">
    <source>
        <dbReference type="ARBA" id="ARBA00022691"/>
    </source>
</evidence>
<keyword evidence="5 6" id="KW-0949">S-adenosyl-L-methionine</keyword>
<proteinExistence type="inferred from homology"/>
<dbReference type="PANTHER" id="PTHR43619:SF2">
    <property type="entry name" value="S-ADENOSYL-L-METHIONINE-DEPENDENT METHYLTRANSFERASES SUPERFAMILY PROTEIN"/>
    <property type="match status" value="1"/>
</dbReference>
<gene>
    <name evidence="7" type="ORF">AWC23_14450</name>
</gene>
<evidence type="ECO:0000256" key="4">
    <source>
        <dbReference type="ARBA" id="ARBA00022679"/>
    </source>
</evidence>
<dbReference type="GO" id="GO:0008168">
    <property type="term" value="F:methyltransferase activity"/>
    <property type="evidence" value="ECO:0007669"/>
    <property type="project" value="UniProtKB-UniRule"/>
</dbReference>
<dbReference type="EMBL" id="LQPR01000030">
    <property type="protein sequence ID" value="ORW71415.1"/>
    <property type="molecule type" value="Genomic_DNA"/>
</dbReference>
<dbReference type="RefSeq" id="WP_085256041.1">
    <property type="nucleotide sequence ID" value="NZ_AP022573.1"/>
</dbReference>
<dbReference type="AlphaFoldDB" id="A0AAJ3NPB6"/>
<evidence type="ECO:0000256" key="2">
    <source>
        <dbReference type="ARBA" id="ARBA00008138"/>
    </source>
</evidence>
<accession>A0AAJ3NPB6</accession>
<reference evidence="7 8" key="1">
    <citation type="submission" date="2016-01" db="EMBL/GenBank/DDBJ databases">
        <title>The new phylogeny of the genus Mycobacterium.</title>
        <authorList>
            <person name="Tarcisio F."/>
            <person name="Conor M."/>
            <person name="Antonella G."/>
            <person name="Elisabetta G."/>
            <person name="Giulia F.S."/>
            <person name="Sara T."/>
            <person name="Anna F."/>
            <person name="Clotilde B."/>
            <person name="Roberto B."/>
            <person name="Veronica D.S."/>
            <person name="Fabio R."/>
            <person name="Monica P."/>
            <person name="Olivier J."/>
            <person name="Enrico T."/>
            <person name="Nicola S."/>
        </authorList>
    </citation>
    <scope>NUCLEOTIDE SEQUENCE [LARGE SCALE GENOMIC DNA]</scope>
    <source>
        <strain evidence="7 8">DSM 44616</strain>
    </source>
</reference>
<evidence type="ECO:0000256" key="6">
    <source>
        <dbReference type="RuleBase" id="RU362030"/>
    </source>
</evidence>
<evidence type="ECO:0000313" key="8">
    <source>
        <dbReference type="Proteomes" id="UP000193387"/>
    </source>
</evidence>
<evidence type="ECO:0000313" key="7">
    <source>
        <dbReference type="EMBL" id="ORW71415.1"/>
    </source>
</evidence>
<keyword evidence="3 6" id="KW-0489">Methyltransferase</keyword>